<name>A0AAN3BBE8_LISMN</name>
<reference evidence="1 2" key="1">
    <citation type="submission" date="2018-06" db="EMBL/GenBank/DDBJ databases">
        <authorList>
            <consortium name="PulseNet: The National Subtyping Network for Foodborne Disease Surveillance"/>
            <person name="Tarr C.L."/>
            <person name="Trees E."/>
            <person name="Katz L.S."/>
            <person name="Carleton-Romer H.A."/>
            <person name="Stroika S."/>
            <person name="Kucerova Z."/>
            <person name="Roache K.F."/>
            <person name="Sabol A.L."/>
            <person name="Besser J."/>
            <person name="Gerner-Smidt P."/>
        </authorList>
    </citation>
    <scope>NUCLEOTIDE SEQUENCE [LARGE SCALE GENOMIC DNA]</scope>
    <source>
        <strain evidence="1 2">PNUSAL000134</strain>
    </source>
</reference>
<dbReference type="GO" id="GO:0009307">
    <property type="term" value="P:DNA restriction-modification system"/>
    <property type="evidence" value="ECO:0007669"/>
    <property type="project" value="InterPro"/>
</dbReference>
<protein>
    <submittedName>
        <fullName evidence="1">Adenine methyltransferase</fullName>
    </submittedName>
</protein>
<evidence type="ECO:0000313" key="1">
    <source>
        <dbReference type="EMBL" id="EAE2354139.1"/>
    </source>
</evidence>
<dbReference type="EMBL" id="AAAREG010000004">
    <property type="protein sequence ID" value="EAE2354139.1"/>
    <property type="molecule type" value="Genomic_DNA"/>
</dbReference>
<evidence type="ECO:0000313" key="2">
    <source>
        <dbReference type="Proteomes" id="UP000336166"/>
    </source>
</evidence>
<dbReference type="GO" id="GO:0003677">
    <property type="term" value="F:DNA binding"/>
    <property type="evidence" value="ECO:0007669"/>
    <property type="project" value="InterPro"/>
</dbReference>
<dbReference type="Proteomes" id="UP000336166">
    <property type="component" value="Unassembled WGS sequence"/>
</dbReference>
<dbReference type="GO" id="GO:0009007">
    <property type="term" value="F:site-specific DNA-methyltransferase (adenine-specific) activity"/>
    <property type="evidence" value="ECO:0007669"/>
    <property type="project" value="InterPro"/>
</dbReference>
<keyword evidence="1" id="KW-0808">Transferase</keyword>
<dbReference type="Pfam" id="PF05869">
    <property type="entry name" value="Dam"/>
    <property type="match status" value="1"/>
</dbReference>
<dbReference type="GO" id="GO:0032259">
    <property type="term" value="P:methylation"/>
    <property type="evidence" value="ECO:0007669"/>
    <property type="project" value="UniProtKB-KW"/>
</dbReference>
<sequence>MSKEKIKYYQEWETPPKLFELLDSIYHFDFDLAANVDNAKCKHYFTRKEDALRQNWSGLGNLFCNPPHAPTVQTDFINKAYYESLKPTTGVICILVPARTDTLRWHNFILGKASIYFIQGRIRFHYNHKEWEDHSTFPSAIIIFNEPEDANKKLLEQHGIRSPKFKEYL</sequence>
<accession>A0AAN3BBE8</accession>
<keyword evidence="1" id="KW-0489">Methyltransferase</keyword>
<dbReference type="InterPro" id="IPR008593">
    <property type="entry name" value="Dam_MeTrfase"/>
</dbReference>
<proteinExistence type="predicted"/>
<organism evidence="1 2">
    <name type="scientific">Listeria monocytogenes</name>
    <dbReference type="NCBI Taxonomy" id="1639"/>
    <lineage>
        <taxon>Bacteria</taxon>
        <taxon>Bacillati</taxon>
        <taxon>Bacillota</taxon>
        <taxon>Bacilli</taxon>
        <taxon>Bacillales</taxon>
        <taxon>Listeriaceae</taxon>
        <taxon>Listeria</taxon>
    </lineage>
</organism>
<gene>
    <name evidence="1" type="ORF">Y261_07265</name>
</gene>
<dbReference type="AlphaFoldDB" id="A0AAN3BBE8"/>
<comment type="caution">
    <text evidence="1">The sequence shown here is derived from an EMBL/GenBank/DDBJ whole genome shotgun (WGS) entry which is preliminary data.</text>
</comment>